<comment type="catalytic activity">
    <reaction evidence="11">
        <text>L-threonine + hydrogencarbonate + ATP = L-threonylcarbamoyladenylate + diphosphate + H2O</text>
        <dbReference type="Rhea" id="RHEA:36407"/>
        <dbReference type="ChEBI" id="CHEBI:15377"/>
        <dbReference type="ChEBI" id="CHEBI:17544"/>
        <dbReference type="ChEBI" id="CHEBI:30616"/>
        <dbReference type="ChEBI" id="CHEBI:33019"/>
        <dbReference type="ChEBI" id="CHEBI:57926"/>
        <dbReference type="ChEBI" id="CHEBI:73682"/>
        <dbReference type="EC" id="2.7.7.87"/>
    </reaction>
</comment>
<dbReference type="NCBIfam" id="TIGR00057">
    <property type="entry name" value="L-threonylcarbamoyladenylate synthase"/>
    <property type="match status" value="1"/>
</dbReference>
<name>A0ABR7GBE1_9FIRM</name>
<evidence type="ECO:0000256" key="4">
    <source>
        <dbReference type="ARBA" id="ARBA00022490"/>
    </source>
</evidence>
<evidence type="ECO:0000256" key="11">
    <source>
        <dbReference type="ARBA" id="ARBA00048366"/>
    </source>
</evidence>
<comment type="similarity">
    <text evidence="2">Belongs to the SUA5 family.</text>
</comment>
<organism evidence="13 14">
    <name type="scientific">Ruminococcus hominis</name>
    <dbReference type="NCBI Taxonomy" id="2763065"/>
    <lineage>
        <taxon>Bacteria</taxon>
        <taxon>Bacillati</taxon>
        <taxon>Bacillota</taxon>
        <taxon>Clostridia</taxon>
        <taxon>Eubacteriales</taxon>
        <taxon>Oscillospiraceae</taxon>
        <taxon>Ruminococcus</taxon>
    </lineage>
</organism>
<dbReference type="PANTHER" id="PTHR17490">
    <property type="entry name" value="SUA5"/>
    <property type="match status" value="1"/>
</dbReference>
<dbReference type="InterPro" id="IPR006070">
    <property type="entry name" value="Sua5-like_dom"/>
</dbReference>
<dbReference type="Pfam" id="PF01300">
    <property type="entry name" value="Sua5_yciO_yrdC"/>
    <property type="match status" value="1"/>
</dbReference>
<evidence type="ECO:0000313" key="14">
    <source>
        <dbReference type="Proteomes" id="UP000631576"/>
    </source>
</evidence>
<feature type="domain" description="YrdC-like" evidence="12">
    <location>
        <begin position="15"/>
        <end position="201"/>
    </location>
</feature>
<keyword evidence="14" id="KW-1185">Reference proteome</keyword>
<dbReference type="InterPro" id="IPR023485">
    <property type="entry name" value="Ptyr_pPase"/>
</dbReference>
<reference evidence="13 14" key="1">
    <citation type="submission" date="2020-08" db="EMBL/GenBank/DDBJ databases">
        <title>Genome public.</title>
        <authorList>
            <person name="Liu C."/>
            <person name="Sun Q."/>
        </authorList>
    </citation>
    <scope>NUCLEOTIDE SEQUENCE [LARGE SCALE GENOMIC DNA]</scope>
    <source>
        <strain evidence="13 14">NSJ-13</strain>
    </source>
</reference>
<dbReference type="InterPro" id="IPR036196">
    <property type="entry name" value="Ptyr_pPase_sf"/>
</dbReference>
<dbReference type="EC" id="2.7.7.87" evidence="3"/>
<evidence type="ECO:0000256" key="6">
    <source>
        <dbReference type="ARBA" id="ARBA00022694"/>
    </source>
</evidence>
<keyword evidence="6" id="KW-0819">tRNA processing</keyword>
<evidence type="ECO:0000256" key="10">
    <source>
        <dbReference type="ARBA" id="ARBA00029774"/>
    </source>
</evidence>
<dbReference type="SUPFAM" id="SSF55821">
    <property type="entry name" value="YrdC/RibB"/>
    <property type="match status" value="1"/>
</dbReference>
<evidence type="ECO:0000256" key="8">
    <source>
        <dbReference type="ARBA" id="ARBA00022741"/>
    </source>
</evidence>
<dbReference type="Gene3D" id="3.40.50.11030">
    <property type="entry name" value="Threonylcarbamoyl-AMP synthase, C-terminal domain"/>
    <property type="match status" value="1"/>
</dbReference>
<evidence type="ECO:0000256" key="3">
    <source>
        <dbReference type="ARBA" id="ARBA00012584"/>
    </source>
</evidence>
<evidence type="ECO:0000256" key="2">
    <source>
        <dbReference type="ARBA" id="ARBA00007663"/>
    </source>
</evidence>
<dbReference type="Pfam" id="PF01451">
    <property type="entry name" value="LMWPc"/>
    <property type="match status" value="1"/>
</dbReference>
<protein>
    <recommendedName>
        <fullName evidence="10">L-threonylcarbamoyladenylate synthase</fullName>
        <ecNumber evidence="3">2.7.7.87</ecNumber>
    </recommendedName>
    <alternativeName>
        <fullName evidence="10">L-threonylcarbamoyladenylate synthase</fullName>
    </alternativeName>
</protein>
<keyword evidence="4" id="KW-0963">Cytoplasm</keyword>
<dbReference type="Proteomes" id="UP000631576">
    <property type="component" value="Unassembled WGS sequence"/>
</dbReference>
<evidence type="ECO:0000256" key="5">
    <source>
        <dbReference type="ARBA" id="ARBA00022679"/>
    </source>
</evidence>
<dbReference type="PROSITE" id="PS51163">
    <property type="entry name" value="YRDC"/>
    <property type="match status" value="1"/>
</dbReference>
<dbReference type="EMBL" id="JACOPE010000001">
    <property type="protein sequence ID" value="MBC5684752.1"/>
    <property type="molecule type" value="Genomic_DNA"/>
</dbReference>
<keyword evidence="9" id="KW-0067">ATP-binding</keyword>
<dbReference type="Pfam" id="PF03481">
    <property type="entry name" value="Sua5_C"/>
    <property type="match status" value="1"/>
</dbReference>
<evidence type="ECO:0000256" key="7">
    <source>
        <dbReference type="ARBA" id="ARBA00022695"/>
    </source>
</evidence>
<sequence>METIIRKVDKHNIDMQIMQEAGEILKKGGLVAFPTETVYGLGANALDEEAAKKTYAAKGRPSDNPLIVHIATLEDLEKVAKNISKDVEALANRFWPGPLTMIFEKTDIVPYGTTGGLDTVAVRMPSDPIARELILAGGGFVSAPSANTSGRPSPTTAEHVSEDLSGKIDMIIDGGSVDIGLESTILDMTVNPPMILRPGAITAEMFEEVIDHVTIDETILGIETKKAPKAPGMKYRHYAPKAKLTIVEGNIREEVLAIRQLVYEAIRQGKRVGIIATNETIAYYTNGVIKNIGSRENEETIARNLYAILRDFDAEEVDLIYSESFALQGIGKAIMNRLEKAAGHTRISAQAVMKYQKYRRIVFLSDADTCRGPMAAEMLRHKDLCQEYAIDSRGLVVLFPEPVNQKAEAVMKSAQMTMENHTATAFSENDVAEDILILAMCESEKEKVQSEYGEAAKVFTLSEFIGEESGIPNPYGQPLNAYGECMERLTETIDKLAETLNKDASFEEV</sequence>
<keyword evidence="5" id="KW-0808">Transferase</keyword>
<evidence type="ECO:0000313" key="13">
    <source>
        <dbReference type="EMBL" id="MBC5684752.1"/>
    </source>
</evidence>
<dbReference type="SMART" id="SM00226">
    <property type="entry name" value="LMWPc"/>
    <property type="match status" value="1"/>
</dbReference>
<gene>
    <name evidence="13" type="ORF">H8S40_14620</name>
</gene>
<keyword evidence="8" id="KW-0547">Nucleotide-binding</keyword>
<dbReference type="PANTHER" id="PTHR17490:SF16">
    <property type="entry name" value="THREONYLCARBAMOYL-AMP SYNTHASE"/>
    <property type="match status" value="1"/>
</dbReference>
<accession>A0ABR7GBE1</accession>
<dbReference type="InterPro" id="IPR038385">
    <property type="entry name" value="Sua5/YwlC_C"/>
</dbReference>
<evidence type="ECO:0000256" key="1">
    <source>
        <dbReference type="ARBA" id="ARBA00004496"/>
    </source>
</evidence>
<evidence type="ECO:0000256" key="9">
    <source>
        <dbReference type="ARBA" id="ARBA00022840"/>
    </source>
</evidence>
<proteinExistence type="inferred from homology"/>
<dbReference type="SUPFAM" id="SSF52788">
    <property type="entry name" value="Phosphotyrosine protein phosphatases I"/>
    <property type="match status" value="1"/>
</dbReference>
<comment type="caution">
    <text evidence="13">The sequence shown here is derived from an EMBL/GenBank/DDBJ whole genome shotgun (WGS) entry which is preliminary data.</text>
</comment>
<dbReference type="InterPro" id="IPR050156">
    <property type="entry name" value="TC-AMP_synthase_SUA5"/>
</dbReference>
<comment type="subcellular location">
    <subcellularLocation>
        <location evidence="1">Cytoplasm</location>
    </subcellularLocation>
</comment>
<evidence type="ECO:0000259" key="12">
    <source>
        <dbReference type="PROSITE" id="PS51163"/>
    </source>
</evidence>
<dbReference type="Gene3D" id="3.90.870.10">
    <property type="entry name" value="DHBP synthase"/>
    <property type="match status" value="1"/>
</dbReference>
<dbReference type="Gene3D" id="3.40.50.2300">
    <property type="match status" value="1"/>
</dbReference>
<dbReference type="InterPro" id="IPR005145">
    <property type="entry name" value="Sua5_C"/>
</dbReference>
<dbReference type="InterPro" id="IPR017945">
    <property type="entry name" value="DHBP_synth_RibB-like_a/b_dom"/>
</dbReference>
<keyword evidence="7" id="KW-0548">Nucleotidyltransferase</keyword>